<name>A0A3S4VEV5_9FLAO</name>
<dbReference type="OrthoDB" id="1274350at2"/>
<gene>
    <name evidence="2" type="ORF">NCTC13489_01478</name>
</gene>
<protein>
    <submittedName>
        <fullName evidence="2">Uncharacterized protein</fullName>
    </submittedName>
</protein>
<keyword evidence="1" id="KW-0812">Transmembrane</keyword>
<organism evidence="2 3">
    <name type="scientific">Kaistella antarctica</name>
    <dbReference type="NCBI Taxonomy" id="266748"/>
    <lineage>
        <taxon>Bacteria</taxon>
        <taxon>Pseudomonadati</taxon>
        <taxon>Bacteroidota</taxon>
        <taxon>Flavobacteriia</taxon>
        <taxon>Flavobacteriales</taxon>
        <taxon>Weeksellaceae</taxon>
        <taxon>Chryseobacterium group</taxon>
        <taxon>Kaistella</taxon>
    </lineage>
</organism>
<dbReference type="Proteomes" id="UP000270036">
    <property type="component" value="Chromosome"/>
</dbReference>
<keyword evidence="1" id="KW-1133">Transmembrane helix</keyword>
<evidence type="ECO:0000256" key="1">
    <source>
        <dbReference type="SAM" id="Phobius"/>
    </source>
</evidence>
<dbReference type="EMBL" id="LR134441">
    <property type="protein sequence ID" value="VEH99322.1"/>
    <property type="molecule type" value="Genomic_DNA"/>
</dbReference>
<proteinExistence type="predicted"/>
<feature type="transmembrane region" description="Helical" evidence="1">
    <location>
        <begin position="29"/>
        <end position="50"/>
    </location>
</feature>
<evidence type="ECO:0000313" key="3">
    <source>
        <dbReference type="Proteomes" id="UP000270036"/>
    </source>
</evidence>
<evidence type="ECO:0000313" key="2">
    <source>
        <dbReference type="EMBL" id="VEH99322.1"/>
    </source>
</evidence>
<accession>A0A3S4VEV5</accession>
<dbReference type="AlphaFoldDB" id="A0A3S4VEV5"/>
<reference evidence="2 3" key="1">
    <citation type="submission" date="2018-12" db="EMBL/GenBank/DDBJ databases">
        <authorList>
            <consortium name="Pathogen Informatics"/>
        </authorList>
    </citation>
    <scope>NUCLEOTIDE SEQUENCE [LARGE SCALE GENOMIC DNA]</scope>
    <source>
        <strain evidence="2 3">NCTC13489</strain>
    </source>
</reference>
<sequence>MFYIFFLLVLFLSFCLLFSVIKTGRFQSWAKAFRIVIVAISAVVYTLYFVQKSLDQFVQDSLTVQVVNKLPFPLDFYLIKINDDADPDLRFETRHLGMIRNSYYRIDYLKMEKSDQYWIAAYMGKKNLVYFSQHSVPNKNEDQIIEVQNYIVQSSRLADIAKSRIEALKFDNIKTAIWMTLGLLLLFLNIALLFKTEKVKVLK</sequence>
<dbReference type="RefSeq" id="WP_051803729.1">
    <property type="nucleotide sequence ID" value="NZ_FOIX01000004.1"/>
</dbReference>
<keyword evidence="1" id="KW-0472">Membrane</keyword>
<feature type="transmembrane region" description="Helical" evidence="1">
    <location>
        <begin position="176"/>
        <end position="194"/>
    </location>
</feature>
<dbReference type="KEGG" id="cant:NCTC13489_01478"/>